<evidence type="ECO:0000313" key="2">
    <source>
        <dbReference type="EMBL" id="GLZ82040.1"/>
    </source>
</evidence>
<keyword evidence="3" id="KW-1185">Reference proteome</keyword>
<keyword evidence="1" id="KW-0472">Membrane</keyword>
<comment type="caution">
    <text evidence="2">The sequence shown here is derived from an EMBL/GenBank/DDBJ whole genome shotgun (WGS) entry which is preliminary data.</text>
</comment>
<gene>
    <name evidence="2" type="ORF">Afil01_68470</name>
</gene>
<name>A0A9W6WEN5_9ACTN</name>
<sequence length="132" mass="14404">MEPVIVGYIVYLVVSAGMVITVSQILARNGLMFLREAFKGNESLAVAINRLLQVGFYLINFGFVALVMVIGSGTMTPRHVMESVVTRLGGILLLVGILHMVNLAVLSGLRTRATERRRVVHPLPPYPAGRAF</sequence>
<proteinExistence type="predicted"/>
<keyword evidence="1" id="KW-1133">Transmembrane helix</keyword>
<dbReference type="EMBL" id="BSTX01000009">
    <property type="protein sequence ID" value="GLZ82040.1"/>
    <property type="molecule type" value="Genomic_DNA"/>
</dbReference>
<feature type="transmembrane region" description="Helical" evidence="1">
    <location>
        <begin position="48"/>
        <end position="70"/>
    </location>
</feature>
<feature type="transmembrane region" description="Helical" evidence="1">
    <location>
        <begin position="90"/>
        <end position="109"/>
    </location>
</feature>
<dbReference type="AlphaFoldDB" id="A0A9W6WEN5"/>
<evidence type="ECO:0000256" key="1">
    <source>
        <dbReference type="SAM" id="Phobius"/>
    </source>
</evidence>
<reference evidence="2" key="1">
    <citation type="submission" date="2023-03" db="EMBL/GenBank/DDBJ databases">
        <title>Actinorhabdospora filicis NBRC 111898.</title>
        <authorList>
            <person name="Ichikawa N."/>
            <person name="Sato H."/>
            <person name="Tonouchi N."/>
        </authorList>
    </citation>
    <scope>NUCLEOTIDE SEQUENCE</scope>
    <source>
        <strain evidence="2">NBRC 111898</strain>
    </source>
</reference>
<organism evidence="2 3">
    <name type="scientific">Actinorhabdospora filicis</name>
    <dbReference type="NCBI Taxonomy" id="1785913"/>
    <lineage>
        <taxon>Bacteria</taxon>
        <taxon>Bacillati</taxon>
        <taxon>Actinomycetota</taxon>
        <taxon>Actinomycetes</taxon>
        <taxon>Micromonosporales</taxon>
        <taxon>Micromonosporaceae</taxon>
        <taxon>Actinorhabdospora</taxon>
    </lineage>
</organism>
<feature type="transmembrane region" description="Helical" evidence="1">
    <location>
        <begin position="6"/>
        <end position="27"/>
    </location>
</feature>
<protein>
    <submittedName>
        <fullName evidence="2">Uncharacterized protein</fullName>
    </submittedName>
</protein>
<accession>A0A9W6WEN5</accession>
<dbReference type="Proteomes" id="UP001165079">
    <property type="component" value="Unassembled WGS sequence"/>
</dbReference>
<evidence type="ECO:0000313" key="3">
    <source>
        <dbReference type="Proteomes" id="UP001165079"/>
    </source>
</evidence>
<keyword evidence="1" id="KW-0812">Transmembrane</keyword>
<dbReference type="RefSeq" id="WP_285667613.1">
    <property type="nucleotide sequence ID" value="NZ_BSTX01000009.1"/>
</dbReference>